<dbReference type="SUPFAM" id="SSF109604">
    <property type="entry name" value="HD-domain/PDEase-like"/>
    <property type="match status" value="1"/>
</dbReference>
<organism evidence="2 3">
    <name type="scientific">Candidatus Proximibacter danicus</name>
    <dbReference type="NCBI Taxonomy" id="2954365"/>
    <lineage>
        <taxon>Bacteria</taxon>
        <taxon>Pseudomonadati</taxon>
        <taxon>Pseudomonadota</taxon>
        <taxon>Betaproteobacteria</taxon>
        <taxon>Candidatus Proximibacter</taxon>
    </lineage>
</organism>
<feature type="domain" description="HDOD" evidence="1">
    <location>
        <begin position="50"/>
        <end position="241"/>
    </location>
</feature>
<dbReference type="PANTHER" id="PTHR33525">
    <property type="match status" value="1"/>
</dbReference>
<dbReference type="PANTHER" id="PTHR33525:SF6">
    <property type="entry name" value="HDOD DOMAIN-CONTAINING PROTEIN"/>
    <property type="match status" value="1"/>
</dbReference>
<name>A0A9D7PQF1_9PROT</name>
<dbReference type="Gene3D" id="1.10.3210.10">
    <property type="entry name" value="Hypothetical protein af1432"/>
    <property type="match status" value="1"/>
</dbReference>
<dbReference type="InterPro" id="IPR052340">
    <property type="entry name" value="RNase_Y/CdgJ"/>
</dbReference>
<proteinExistence type="predicted"/>
<dbReference type="InterPro" id="IPR013976">
    <property type="entry name" value="HDOD"/>
</dbReference>
<reference evidence="2" key="1">
    <citation type="submission" date="2020-10" db="EMBL/GenBank/DDBJ databases">
        <title>Connecting structure to function with the recovery of over 1000 high-quality activated sludge metagenome-assembled genomes encoding full-length rRNA genes using long-read sequencing.</title>
        <authorList>
            <person name="Singleton C.M."/>
            <person name="Petriglieri F."/>
            <person name="Kristensen J.M."/>
            <person name="Kirkegaard R.H."/>
            <person name="Michaelsen T.Y."/>
            <person name="Andersen M.H."/>
            <person name="Karst S.M."/>
            <person name="Dueholm M.S."/>
            <person name="Nielsen P.H."/>
            <person name="Albertsen M."/>
        </authorList>
    </citation>
    <scope>NUCLEOTIDE SEQUENCE</scope>
    <source>
        <strain evidence="2">Hirt_18-Q3-R61-65_BATAC.395</strain>
    </source>
</reference>
<sequence length="319" mass="35257">MRFPALSGGLPGPSLSFDREETMSAEPELVALDASLTERQAEELLRSITIPSCPAILTTLMHEARQDDVDFPKIVRLIASDVGLAASVLKTANSPFFALRSKVQNVQQAMSVLGLKNLISIITSVTLRTSLSPPGVNMERFWDRSGYAAAVCSHIARVTRSVNRDLAYTFGLFHDCGIPILMQRFPDYKQTLAQANDTGEDILNIEYARHATNHAIVGSMLARNWQLPVEVVQAIALHHEHELLEDAREGKATGEVRALIAICHIAAYAVARFLDVREDREWVVHGGKAMGYLGLDADELTEMIIEIKEQLSEIRDSKL</sequence>
<evidence type="ECO:0000313" key="3">
    <source>
        <dbReference type="Proteomes" id="UP000886689"/>
    </source>
</evidence>
<dbReference type="Pfam" id="PF08668">
    <property type="entry name" value="HDOD"/>
    <property type="match status" value="1"/>
</dbReference>
<comment type="caution">
    <text evidence="2">The sequence shown here is derived from an EMBL/GenBank/DDBJ whole genome shotgun (WGS) entry which is preliminary data.</text>
</comment>
<dbReference type="NCBIfam" id="TIGR00277">
    <property type="entry name" value="HDIG"/>
    <property type="match status" value="1"/>
</dbReference>
<evidence type="ECO:0000313" key="2">
    <source>
        <dbReference type="EMBL" id="MBK8524381.1"/>
    </source>
</evidence>
<dbReference type="PROSITE" id="PS51833">
    <property type="entry name" value="HDOD"/>
    <property type="match status" value="1"/>
</dbReference>
<dbReference type="AlphaFoldDB" id="A0A9D7PQF1"/>
<dbReference type="Proteomes" id="UP000886689">
    <property type="component" value="Unassembled WGS sequence"/>
</dbReference>
<accession>A0A9D7PQF1</accession>
<protein>
    <submittedName>
        <fullName evidence="2">HDOD domain-containing protein</fullName>
    </submittedName>
</protein>
<gene>
    <name evidence="2" type="ORF">IPL58_09825</name>
</gene>
<dbReference type="InterPro" id="IPR006675">
    <property type="entry name" value="HDIG_dom"/>
</dbReference>
<evidence type="ECO:0000259" key="1">
    <source>
        <dbReference type="PROSITE" id="PS51833"/>
    </source>
</evidence>
<dbReference type="EMBL" id="JADJUC010000008">
    <property type="protein sequence ID" value="MBK8524381.1"/>
    <property type="molecule type" value="Genomic_DNA"/>
</dbReference>